<dbReference type="EMBL" id="KC139513">
    <property type="protein sequence ID" value="AGF87886.1"/>
    <property type="molecule type" value="Genomic_DNA"/>
</dbReference>
<gene>
    <name evidence="1" type="ORF">SP126_00280</name>
</gene>
<reference evidence="1 2" key="1">
    <citation type="journal article" date="2013" name="BMC Genomics">
        <title>Genomic characterization provides new insight into Salmonella phage diversity.</title>
        <authorList>
            <person name="Moreno Switt A.I."/>
            <person name="Orsi R.H."/>
            <person name="den Bakker H.C."/>
            <person name="Vongkamjan K."/>
            <person name="Altier C."/>
            <person name="Wiedmann M."/>
        </authorList>
    </citation>
    <scope>NUCLEOTIDE SEQUENCE [LARGE SCALE GENOMIC DNA]</scope>
</reference>
<organism evidence="1 2">
    <name type="scientific">Salmonella phage FSL SP-126</name>
    <dbReference type="NCBI Taxonomy" id="2928681"/>
    <lineage>
        <taxon>Viruses</taxon>
        <taxon>Duplodnaviria</taxon>
        <taxon>Heunggongvirae</taxon>
        <taxon>Uroviricota</taxon>
        <taxon>Caudoviricetes</taxon>
        <taxon>Drexlerviridae</taxon>
        <taxon>Tempevirinae</taxon>
        <taxon>Tlsvirus</taxon>
        <taxon>Tlsvirus SP126</taxon>
    </lineage>
</organism>
<keyword evidence="2" id="KW-1185">Reference proteome</keyword>
<evidence type="ECO:0000313" key="1">
    <source>
        <dbReference type="EMBL" id="AGF87886.1"/>
    </source>
</evidence>
<accession>S4TN78</accession>
<sequence>MSHKNFVGKKVKVKAFGEFTGAWTFDRDRQYEMLYSRHDWLHIVDDRGLVLCLCVSYDEKRVYAPGVEHLCEIEVIS</sequence>
<protein>
    <submittedName>
        <fullName evidence="1">Uncharacterized protein</fullName>
    </submittedName>
</protein>
<proteinExistence type="predicted"/>
<name>S4TN78_9CAUD</name>
<dbReference type="OrthoDB" id="28108at10239"/>
<dbReference type="Proteomes" id="UP000232892">
    <property type="component" value="Segment"/>
</dbReference>
<evidence type="ECO:0000313" key="2">
    <source>
        <dbReference type="Proteomes" id="UP000232892"/>
    </source>
</evidence>